<keyword evidence="1 2" id="KW-1133">Transmembrane helix</keyword>
<evidence type="ECO:0000313" key="4">
    <source>
        <dbReference type="EMBL" id="KAJ8960621.1"/>
    </source>
</evidence>
<sequence>TSLQRRNVPMLYNSSTLRVMGIRLEASSSGPDFDDEGVPELLANREHTIRLFGDNFTPNMTISFTTDSGSYNDHCDMIAVRGFHIEKDTYLSTTVVVKIRLPPLVAGQNAFYLCVKEHNASLLYIHQGSESWLQIKTYEKPVPVWAAICIIFICLSFSALFSGLNLGLMSMGKTDLKILCNTGTARERRYAQAIQPVRATGNYLLCSILLGNVFVNSIFTILLDDLTSGLIAVIFSTIAIVMFGEITPQAVCSRHGLAVGANTIWITKFVMVLTFPLSYPIAKFLDCILGEEIGNVYTRERLKELVKKKCTGMNVYPAHTFLNGLNGLKRDVKRPKMIRAPDDPQRQNLTDIERIGKLIREDRRLSIRGLAEITVIDKECVRQILHESFNMVPKLLTLEQKESRMNICADIQNNIDTDPGLLDTVTLKRTRFESVEAVKAKATEGLNQLTEADFQHCFQQSKSRMERCRGEYIEGEKVATIIGNE</sequence>
<dbReference type="PANTHER" id="PTHR12064">
    <property type="entry name" value="METAL TRANSPORTER CNNM"/>
    <property type="match status" value="1"/>
</dbReference>
<feature type="transmembrane region" description="Helical" evidence="2">
    <location>
        <begin position="229"/>
        <end position="247"/>
    </location>
</feature>
<feature type="non-terminal residue" evidence="4">
    <location>
        <position position="1"/>
    </location>
</feature>
<protein>
    <recommendedName>
        <fullName evidence="3">CNNM transmembrane domain-containing protein</fullName>
    </recommendedName>
</protein>
<keyword evidence="1 2" id="KW-0472">Membrane</keyword>
<accession>A0AAV8ZAR6</accession>
<gene>
    <name evidence="4" type="ORF">NQ318_013913</name>
</gene>
<dbReference type="AlphaFoldDB" id="A0AAV8ZAR6"/>
<dbReference type="GO" id="GO:0010960">
    <property type="term" value="P:magnesium ion homeostasis"/>
    <property type="evidence" value="ECO:0007669"/>
    <property type="project" value="InterPro"/>
</dbReference>
<dbReference type="PROSITE" id="PS51846">
    <property type="entry name" value="CNNM"/>
    <property type="match status" value="1"/>
</dbReference>
<keyword evidence="1 2" id="KW-0812">Transmembrane</keyword>
<feature type="transmembrane region" description="Helical" evidence="2">
    <location>
        <begin position="203"/>
        <end position="223"/>
    </location>
</feature>
<dbReference type="Pfam" id="PF01595">
    <property type="entry name" value="CNNM"/>
    <property type="match status" value="1"/>
</dbReference>
<dbReference type="Proteomes" id="UP001162162">
    <property type="component" value="Unassembled WGS sequence"/>
</dbReference>
<dbReference type="GO" id="GO:0005886">
    <property type="term" value="C:plasma membrane"/>
    <property type="evidence" value="ECO:0007669"/>
    <property type="project" value="TreeGrafter"/>
</dbReference>
<feature type="transmembrane region" description="Helical" evidence="2">
    <location>
        <begin position="144"/>
        <end position="168"/>
    </location>
</feature>
<feature type="domain" description="CNNM transmembrane" evidence="3">
    <location>
        <begin position="140"/>
        <end position="320"/>
    </location>
</feature>
<evidence type="ECO:0000313" key="5">
    <source>
        <dbReference type="Proteomes" id="UP001162162"/>
    </source>
</evidence>
<dbReference type="InterPro" id="IPR002550">
    <property type="entry name" value="CNNM"/>
</dbReference>
<name>A0AAV8ZAR6_9CUCU</name>
<feature type="transmembrane region" description="Helical" evidence="2">
    <location>
        <begin position="259"/>
        <end position="279"/>
    </location>
</feature>
<keyword evidence="5" id="KW-1185">Reference proteome</keyword>
<proteinExistence type="predicted"/>
<evidence type="ECO:0000259" key="3">
    <source>
        <dbReference type="PROSITE" id="PS51846"/>
    </source>
</evidence>
<dbReference type="GO" id="GO:0022857">
    <property type="term" value="F:transmembrane transporter activity"/>
    <property type="evidence" value="ECO:0007669"/>
    <property type="project" value="TreeGrafter"/>
</dbReference>
<dbReference type="PANTHER" id="PTHR12064:SF94">
    <property type="entry name" value="UNEXTENDED PROTEIN"/>
    <property type="match status" value="1"/>
</dbReference>
<reference evidence="4" key="1">
    <citation type="journal article" date="2023" name="Insect Mol. Biol.">
        <title>Genome sequencing provides insights into the evolution of gene families encoding plant cell wall-degrading enzymes in longhorned beetles.</title>
        <authorList>
            <person name="Shin N.R."/>
            <person name="Okamura Y."/>
            <person name="Kirsch R."/>
            <person name="Pauchet Y."/>
        </authorList>
    </citation>
    <scope>NUCLEOTIDE SEQUENCE</scope>
    <source>
        <strain evidence="4">AMC_N1</strain>
    </source>
</reference>
<dbReference type="EMBL" id="JAPWTK010000008">
    <property type="protein sequence ID" value="KAJ8960621.1"/>
    <property type="molecule type" value="Genomic_DNA"/>
</dbReference>
<evidence type="ECO:0000256" key="1">
    <source>
        <dbReference type="PROSITE-ProRule" id="PRU01193"/>
    </source>
</evidence>
<evidence type="ECO:0000256" key="2">
    <source>
        <dbReference type="SAM" id="Phobius"/>
    </source>
</evidence>
<organism evidence="4 5">
    <name type="scientific">Aromia moschata</name>
    <dbReference type="NCBI Taxonomy" id="1265417"/>
    <lineage>
        <taxon>Eukaryota</taxon>
        <taxon>Metazoa</taxon>
        <taxon>Ecdysozoa</taxon>
        <taxon>Arthropoda</taxon>
        <taxon>Hexapoda</taxon>
        <taxon>Insecta</taxon>
        <taxon>Pterygota</taxon>
        <taxon>Neoptera</taxon>
        <taxon>Endopterygota</taxon>
        <taxon>Coleoptera</taxon>
        <taxon>Polyphaga</taxon>
        <taxon>Cucujiformia</taxon>
        <taxon>Chrysomeloidea</taxon>
        <taxon>Cerambycidae</taxon>
        <taxon>Cerambycinae</taxon>
        <taxon>Callichromatini</taxon>
        <taxon>Aromia</taxon>
    </lineage>
</organism>
<dbReference type="InterPro" id="IPR045095">
    <property type="entry name" value="ACDP"/>
</dbReference>
<comment type="caution">
    <text evidence="4">The sequence shown here is derived from an EMBL/GenBank/DDBJ whole genome shotgun (WGS) entry which is preliminary data.</text>
</comment>